<dbReference type="PANTHER" id="PTHR43630">
    <property type="entry name" value="POLY-BETA-1,6-N-ACETYL-D-GLUCOSAMINE SYNTHASE"/>
    <property type="match status" value="1"/>
</dbReference>
<evidence type="ECO:0000259" key="1">
    <source>
        <dbReference type="Pfam" id="PF00535"/>
    </source>
</evidence>
<comment type="caution">
    <text evidence="2">The sequence shown here is derived from an EMBL/GenBank/DDBJ whole genome shotgun (WGS) entry which is preliminary data.</text>
</comment>
<dbReference type="InterPro" id="IPR029044">
    <property type="entry name" value="Nucleotide-diphossugar_trans"/>
</dbReference>
<dbReference type="InterPro" id="IPR001173">
    <property type="entry name" value="Glyco_trans_2-like"/>
</dbReference>
<dbReference type="EMBL" id="MFCR01000002">
    <property type="protein sequence ID" value="OGE19729.1"/>
    <property type="molecule type" value="Genomic_DNA"/>
</dbReference>
<reference evidence="2 3" key="1">
    <citation type="journal article" date="2016" name="Nat. Commun.">
        <title>Thousands of microbial genomes shed light on interconnected biogeochemical processes in an aquifer system.</title>
        <authorList>
            <person name="Anantharaman K."/>
            <person name="Brown C.T."/>
            <person name="Hug L.A."/>
            <person name="Sharon I."/>
            <person name="Castelle C.J."/>
            <person name="Probst A.J."/>
            <person name="Thomas B.C."/>
            <person name="Singh A."/>
            <person name="Wilkins M.J."/>
            <person name="Karaoz U."/>
            <person name="Brodie E.L."/>
            <person name="Williams K.H."/>
            <person name="Hubbard S.S."/>
            <person name="Banfield J.F."/>
        </authorList>
    </citation>
    <scope>NUCLEOTIDE SEQUENCE [LARGE SCALE GENOMIC DNA]</scope>
</reference>
<dbReference type="Pfam" id="PF00535">
    <property type="entry name" value="Glycos_transf_2"/>
    <property type="match status" value="1"/>
</dbReference>
<evidence type="ECO:0000313" key="3">
    <source>
        <dbReference type="Proteomes" id="UP000176336"/>
    </source>
</evidence>
<organism evidence="2 3">
    <name type="scientific">Candidatus Daviesbacteria bacterium RIFCSPHIGHO2_01_FULL_41_23</name>
    <dbReference type="NCBI Taxonomy" id="1797764"/>
    <lineage>
        <taxon>Bacteria</taxon>
        <taxon>Candidatus Daviesiibacteriota</taxon>
    </lineage>
</organism>
<feature type="domain" description="Glycosyltransferase 2-like" evidence="1">
    <location>
        <begin position="7"/>
        <end position="148"/>
    </location>
</feature>
<dbReference type="Proteomes" id="UP000176336">
    <property type="component" value="Unassembled WGS sequence"/>
</dbReference>
<evidence type="ECO:0000313" key="2">
    <source>
        <dbReference type="EMBL" id="OGE19729.1"/>
    </source>
</evidence>
<gene>
    <name evidence="2" type="ORF">A2871_03670</name>
</gene>
<dbReference type="PANTHER" id="PTHR43630:SF2">
    <property type="entry name" value="GLYCOSYLTRANSFERASE"/>
    <property type="match status" value="1"/>
</dbReference>
<protein>
    <recommendedName>
        <fullName evidence="1">Glycosyltransferase 2-like domain-containing protein</fullName>
    </recommendedName>
</protein>
<name>A0A1F5ITR5_9BACT</name>
<sequence>MKIWVNTIVHNEENFIWFAIMSVIDFVDKVLVWDTGSTDKTVEIIKEIIKIKGDKIEFKEVGSVDKYEFTKMRQNMLEESRCDWTLILDGDEIWWKESIYKLIKKIRTEGKDIEGIVVPVIVSVGDIYHTQEQEAGRYEILGRKGHFNLRAINKKIPGLHVDQPYGKESFFDENKLPIQERPKIIYLDSPYLHVTHLKRSNSKRIFDKYKLEVGNPLVLDFQYPEVLYQKYPQIVSSPWLKMSGLRLIKAKFLTPLRKLKRRLL</sequence>
<accession>A0A1F5ITR5</accession>
<dbReference type="SUPFAM" id="SSF53448">
    <property type="entry name" value="Nucleotide-diphospho-sugar transferases"/>
    <property type="match status" value="1"/>
</dbReference>
<dbReference type="AlphaFoldDB" id="A0A1F5ITR5"/>
<dbReference type="Gene3D" id="3.90.550.10">
    <property type="entry name" value="Spore Coat Polysaccharide Biosynthesis Protein SpsA, Chain A"/>
    <property type="match status" value="1"/>
</dbReference>
<proteinExistence type="predicted"/>